<dbReference type="EMBL" id="CM031827">
    <property type="protein sequence ID" value="KAG6719685.1"/>
    <property type="molecule type" value="Genomic_DNA"/>
</dbReference>
<reference evidence="12" key="2">
    <citation type="submission" date="2021-01" db="EMBL/GenBank/DDBJ databases">
        <authorList>
            <person name="Lovell J.T."/>
            <person name="Bentley N."/>
            <person name="Bhattarai G."/>
            <person name="Jenkins J.W."/>
            <person name="Sreedasyam A."/>
            <person name="Alarcon Y."/>
            <person name="Bock C."/>
            <person name="Boston L."/>
            <person name="Carlson J."/>
            <person name="Cervantes K."/>
            <person name="Clermont K."/>
            <person name="Krom N."/>
            <person name="Kubenka K."/>
            <person name="Mamidi S."/>
            <person name="Mattison C."/>
            <person name="Monteros M."/>
            <person name="Pisani C."/>
            <person name="Plott C."/>
            <person name="Rajasekar S."/>
            <person name="Rhein H.S."/>
            <person name="Rohla C."/>
            <person name="Song M."/>
            <person name="Hilaire R.S."/>
            <person name="Shu S."/>
            <person name="Wells L."/>
            <person name="Wang X."/>
            <person name="Webber J."/>
            <person name="Heerema R.J."/>
            <person name="Klein P."/>
            <person name="Conner P."/>
            <person name="Grauke L."/>
            <person name="Grimwood J."/>
            <person name="Schmutz J."/>
            <person name="Randall J.J."/>
        </authorList>
    </citation>
    <scope>NUCLEOTIDE SEQUENCE</scope>
    <source>
        <tissue evidence="12">Leaf</tissue>
    </source>
</reference>
<dbReference type="EMBL" id="CM031811">
    <property type="protein sequence ID" value="KAG6659296.1"/>
    <property type="molecule type" value="Genomic_DNA"/>
</dbReference>
<evidence type="ECO:0000259" key="10">
    <source>
        <dbReference type="PROSITE" id="PS50866"/>
    </source>
</evidence>
<accession>A0A8T1QXP8</accession>
<reference evidence="11" key="1">
    <citation type="submission" date="2020-12" db="EMBL/GenBank/DDBJ databases">
        <title>WGS assembly of Carya illinoinensis cv. Pawnee.</title>
        <authorList>
            <person name="Platts A."/>
            <person name="Shu S."/>
            <person name="Wright S."/>
            <person name="Barry K."/>
            <person name="Edger P."/>
            <person name="Pires J.C."/>
            <person name="Schmutz J."/>
        </authorList>
    </citation>
    <scope>NUCLEOTIDE SEQUENCE</scope>
    <source>
        <tissue evidence="11">Leaf</tissue>
    </source>
</reference>
<feature type="transmembrane region" description="Helical" evidence="9">
    <location>
        <begin position="187"/>
        <end position="207"/>
    </location>
</feature>
<dbReference type="Proteomes" id="UP000811609">
    <property type="component" value="Chromosome 3"/>
</dbReference>
<keyword evidence="5 9" id="KW-1133">Transmembrane helix</keyword>
<proteinExistence type="inferred from homology"/>
<dbReference type="PROSITE" id="PS50866">
    <property type="entry name" value="GOLD"/>
    <property type="match status" value="1"/>
</dbReference>
<evidence type="ECO:0000313" key="12">
    <source>
        <dbReference type="EMBL" id="KAG6719684.1"/>
    </source>
</evidence>
<keyword evidence="8" id="KW-0175">Coiled coil</keyword>
<evidence type="ECO:0000256" key="9">
    <source>
        <dbReference type="SAM" id="Phobius"/>
    </source>
</evidence>
<keyword evidence="3 7" id="KW-0812">Transmembrane</keyword>
<evidence type="ECO:0000256" key="1">
    <source>
        <dbReference type="ARBA" id="ARBA00004479"/>
    </source>
</evidence>
<organism evidence="11 13">
    <name type="scientific">Carya illinoinensis</name>
    <name type="common">Pecan</name>
    <dbReference type="NCBI Taxonomy" id="32201"/>
    <lineage>
        <taxon>Eukaryota</taxon>
        <taxon>Viridiplantae</taxon>
        <taxon>Streptophyta</taxon>
        <taxon>Embryophyta</taxon>
        <taxon>Tracheophyta</taxon>
        <taxon>Spermatophyta</taxon>
        <taxon>Magnoliopsida</taxon>
        <taxon>eudicotyledons</taxon>
        <taxon>Gunneridae</taxon>
        <taxon>Pentapetalae</taxon>
        <taxon>rosids</taxon>
        <taxon>fabids</taxon>
        <taxon>Fagales</taxon>
        <taxon>Juglandaceae</taxon>
        <taxon>Carya</taxon>
    </lineage>
</organism>
<keyword evidence="13" id="KW-1185">Reference proteome</keyword>
<dbReference type="Proteomes" id="UP000811246">
    <property type="component" value="Chromosome 3"/>
</dbReference>
<evidence type="ECO:0000256" key="3">
    <source>
        <dbReference type="ARBA" id="ARBA00022692"/>
    </source>
</evidence>
<dbReference type="EMBL" id="CM031827">
    <property type="protein sequence ID" value="KAG6719684.1"/>
    <property type="molecule type" value="Genomic_DNA"/>
</dbReference>
<evidence type="ECO:0000256" key="5">
    <source>
        <dbReference type="ARBA" id="ARBA00022989"/>
    </source>
</evidence>
<comment type="caution">
    <text evidence="11">The sequence shown here is derived from an EMBL/GenBank/DDBJ whole genome shotgun (WGS) entry which is preliminary data.</text>
</comment>
<evidence type="ECO:0000256" key="2">
    <source>
        <dbReference type="ARBA" id="ARBA00007104"/>
    </source>
</evidence>
<evidence type="ECO:0000313" key="13">
    <source>
        <dbReference type="Proteomes" id="UP000811609"/>
    </source>
</evidence>
<evidence type="ECO:0000256" key="8">
    <source>
        <dbReference type="SAM" id="Coils"/>
    </source>
</evidence>
<dbReference type="AlphaFoldDB" id="A0A8T1QXP8"/>
<comment type="subcellular location">
    <subcellularLocation>
        <location evidence="1 7">Membrane</location>
        <topology evidence="1 7">Single-pass type I membrane protein</topology>
    </subcellularLocation>
</comment>
<name>A0A8T1QXP8_CARIL</name>
<keyword evidence="6 9" id="KW-0472">Membrane</keyword>
<dbReference type="InterPro" id="IPR009038">
    <property type="entry name" value="GOLD_dom"/>
</dbReference>
<evidence type="ECO:0000256" key="6">
    <source>
        <dbReference type="ARBA" id="ARBA00023136"/>
    </source>
</evidence>
<protein>
    <recommendedName>
        <fullName evidence="10">GOLD domain-containing protein</fullName>
    </recommendedName>
</protein>
<evidence type="ECO:0000313" key="11">
    <source>
        <dbReference type="EMBL" id="KAG6659296.1"/>
    </source>
</evidence>
<gene>
    <name evidence="11" type="ORF">CIPAW_03G024000</name>
    <name evidence="12" type="ORF">I3842_03G019100</name>
</gene>
<comment type="similarity">
    <text evidence="2 7">Belongs to the EMP24/GP25L family.</text>
</comment>
<evidence type="ECO:0000256" key="7">
    <source>
        <dbReference type="RuleBase" id="RU003827"/>
    </source>
</evidence>
<dbReference type="PANTHER" id="PTHR22811">
    <property type="entry name" value="TRANSMEMBRANE EMP24 DOMAIN-CONTAINING PROTEIN"/>
    <property type="match status" value="1"/>
</dbReference>
<sequence>MCGLVMNLHDLIVRRIGILIIFTMSAESMRFDLKSGATKCISEDIKGNAMTVGKYHVVYSNTESFPVPDTHKINVRVNSPHGHSYHYENRVESGNFAFTGVETGDYIACFWTPDHKPPVTVVVDFDWKTGIAAKDWSNVAKKGQIEEMELELKKLYETVSSIHDEMFYLRDREEEMQQLNRATNSKMATFSFLSLVVCLSVAGLQLWHLKTFFQRKKVI</sequence>
<dbReference type="Pfam" id="PF01105">
    <property type="entry name" value="EMP24_GP25L"/>
    <property type="match status" value="1"/>
</dbReference>
<feature type="domain" description="GOLD" evidence="10">
    <location>
        <begin position="38"/>
        <end position="154"/>
    </location>
</feature>
<dbReference type="GO" id="GO:0016020">
    <property type="term" value="C:membrane"/>
    <property type="evidence" value="ECO:0007669"/>
    <property type="project" value="UniProtKB-SubCell"/>
</dbReference>
<feature type="coiled-coil region" evidence="8">
    <location>
        <begin position="138"/>
        <end position="165"/>
    </location>
</feature>
<evidence type="ECO:0000256" key="4">
    <source>
        <dbReference type="ARBA" id="ARBA00022729"/>
    </source>
</evidence>
<dbReference type="InterPro" id="IPR015720">
    <property type="entry name" value="Emp24-like"/>
</dbReference>
<keyword evidence="4" id="KW-0732">Signal</keyword>
<dbReference type="SMART" id="SM01190">
    <property type="entry name" value="EMP24_GP25L"/>
    <property type="match status" value="1"/>
</dbReference>